<reference evidence="4 5" key="1">
    <citation type="submission" date="2017-05" db="EMBL/GenBank/DDBJ databases">
        <authorList>
            <person name="Varghese N."/>
            <person name="Submissions S."/>
        </authorList>
    </citation>
    <scope>NUCLEOTIDE SEQUENCE [LARGE SCALE GENOMIC DNA]</scope>
    <source>
        <strain evidence="4 5">DSM 25457</strain>
    </source>
</reference>
<dbReference type="Gene3D" id="2.60.40.1080">
    <property type="match status" value="1"/>
</dbReference>
<dbReference type="InterPro" id="IPR008964">
    <property type="entry name" value="Invasin/intimin_cell_adhesion"/>
</dbReference>
<name>A0ABY1PSP8_9BACT</name>
<organism evidence="4 5">
    <name type="scientific">Neorhodopirellula lusitana</name>
    <dbReference type="NCBI Taxonomy" id="445327"/>
    <lineage>
        <taxon>Bacteria</taxon>
        <taxon>Pseudomonadati</taxon>
        <taxon>Planctomycetota</taxon>
        <taxon>Planctomycetia</taxon>
        <taxon>Pirellulales</taxon>
        <taxon>Pirellulaceae</taxon>
        <taxon>Neorhodopirellula</taxon>
    </lineage>
</organism>
<feature type="domain" description="BIG2" evidence="3">
    <location>
        <begin position="494"/>
        <end position="569"/>
    </location>
</feature>
<keyword evidence="5" id="KW-1185">Reference proteome</keyword>
<dbReference type="EMBL" id="FXUG01000001">
    <property type="protein sequence ID" value="SMP43777.1"/>
    <property type="molecule type" value="Genomic_DNA"/>
</dbReference>
<protein>
    <submittedName>
        <fullName evidence="4">Arylsulfatase A</fullName>
    </submittedName>
</protein>
<dbReference type="SUPFAM" id="SSF49373">
    <property type="entry name" value="Invasin/intimin cell-adhesion fragments"/>
    <property type="match status" value="1"/>
</dbReference>
<dbReference type="InterPro" id="IPR000917">
    <property type="entry name" value="Sulfatase_N"/>
</dbReference>
<evidence type="ECO:0000259" key="3">
    <source>
        <dbReference type="SMART" id="SM00635"/>
    </source>
</evidence>
<gene>
    <name evidence="4" type="ORF">SAMN06265222_1011000</name>
</gene>
<proteinExistence type="inferred from homology"/>
<evidence type="ECO:0000313" key="4">
    <source>
        <dbReference type="EMBL" id="SMP43777.1"/>
    </source>
</evidence>
<dbReference type="InterPro" id="IPR017850">
    <property type="entry name" value="Alkaline_phosphatase_core_sf"/>
</dbReference>
<dbReference type="Pfam" id="PF02368">
    <property type="entry name" value="Big_2"/>
    <property type="match status" value="1"/>
</dbReference>
<dbReference type="Proteomes" id="UP001158067">
    <property type="component" value="Unassembled WGS sequence"/>
</dbReference>
<dbReference type="Gene3D" id="3.40.720.10">
    <property type="entry name" value="Alkaline Phosphatase, subunit A"/>
    <property type="match status" value="1"/>
</dbReference>
<sequence length="590" mass="66482">MRFVAIVIVGLAFAAGNTSRGVSSESTKPNVVLILIDDLSHYGVTAYGANRLSSESAGFENVEFSTPNIDRLAREGVRCDYAFAYPLCEPTRTTLMSGKYGNRNHLVSKGQHASDITFGDVFKRDGYSTCMAGKWKQSRGTNEIPAERYISEFGWDEYCCFDVVAEGRRYINPDLVVNDKRVAYSEKQGIDPETGRRWYGPDLFNRFALDFIERKQSHPFFLYYPMVLVHDEHKPTPDTEPRSLFDHFDDANNNKNGHTGDDKKYFPDMVEYTDNMIGRVVDKINSLGLRQNTLIVVMGDNGTKEPFAHVLPDGTSYQGDKGSTTDNGTHVPLIMSQPGTIPVTSGDHYRTYEGLVDLADIYPTLCDAAGIEPVNARDIDGVSCWPQMKGAPGVHRQSSYVWYNHNRPMTDQTEVLEYAFDKQFKRYAPDRYYPEGRFFDLRTDLQETGGDRQVKGPGWQKYYHSGLDLVQLTTEQKQAYDRLGKVLDEHRYVAVKQLQIVPLEQCLTVGQTVTLDIKVTPQDATRNNVIWESSNPGIASVNKFGEISSHRQGEVTISAYSWEDANPVANNARLTMSREGIMDSIMVDVQ</sequence>
<dbReference type="SUPFAM" id="SSF53649">
    <property type="entry name" value="Alkaline phosphatase-like"/>
    <property type="match status" value="1"/>
</dbReference>
<dbReference type="Pfam" id="PF00884">
    <property type="entry name" value="Sulfatase"/>
    <property type="match status" value="1"/>
</dbReference>
<dbReference type="SMART" id="SM00635">
    <property type="entry name" value="BID_2"/>
    <property type="match status" value="1"/>
</dbReference>
<evidence type="ECO:0000313" key="5">
    <source>
        <dbReference type="Proteomes" id="UP001158067"/>
    </source>
</evidence>
<dbReference type="RefSeq" id="WP_283431150.1">
    <property type="nucleotide sequence ID" value="NZ_FXUG01000001.1"/>
</dbReference>
<dbReference type="PANTHER" id="PTHR42693">
    <property type="entry name" value="ARYLSULFATASE FAMILY MEMBER"/>
    <property type="match status" value="1"/>
</dbReference>
<dbReference type="InterPro" id="IPR003343">
    <property type="entry name" value="Big_2"/>
</dbReference>
<comment type="similarity">
    <text evidence="1">Belongs to the sulfatase family.</text>
</comment>
<accession>A0ABY1PSP8</accession>
<comment type="caution">
    <text evidence="4">The sequence shown here is derived from an EMBL/GenBank/DDBJ whole genome shotgun (WGS) entry which is preliminary data.</text>
</comment>
<dbReference type="PANTHER" id="PTHR42693:SF53">
    <property type="entry name" value="ENDO-4-O-SULFATASE"/>
    <property type="match status" value="1"/>
</dbReference>
<dbReference type="CDD" id="cd16151">
    <property type="entry name" value="sulfatase_like"/>
    <property type="match status" value="1"/>
</dbReference>
<evidence type="ECO:0000256" key="1">
    <source>
        <dbReference type="ARBA" id="ARBA00008779"/>
    </source>
</evidence>
<keyword evidence="2" id="KW-0378">Hydrolase</keyword>
<dbReference type="InterPro" id="IPR050738">
    <property type="entry name" value="Sulfatase"/>
</dbReference>
<evidence type="ECO:0000256" key="2">
    <source>
        <dbReference type="ARBA" id="ARBA00022801"/>
    </source>
</evidence>